<protein>
    <submittedName>
        <fullName evidence="7">Uncharacterized protein</fullName>
    </submittedName>
</protein>
<dbReference type="GO" id="GO:0005886">
    <property type="term" value="C:plasma membrane"/>
    <property type="evidence" value="ECO:0007669"/>
    <property type="project" value="TreeGrafter"/>
</dbReference>
<comment type="caution">
    <text evidence="7">The sequence shown here is derived from an EMBL/GenBank/DDBJ whole genome shotgun (WGS) entry which is preliminary data.</text>
</comment>
<evidence type="ECO:0000256" key="3">
    <source>
        <dbReference type="ARBA" id="ARBA00022989"/>
    </source>
</evidence>
<dbReference type="PANTHER" id="PTHR11040">
    <property type="entry name" value="ZINC/IRON TRANSPORTER"/>
    <property type="match status" value="1"/>
</dbReference>
<accession>A0AA39AE46</accession>
<evidence type="ECO:0000313" key="7">
    <source>
        <dbReference type="EMBL" id="KAJ9705945.1"/>
    </source>
</evidence>
<feature type="transmembrane region" description="Helical" evidence="6">
    <location>
        <begin position="239"/>
        <end position="263"/>
    </location>
</feature>
<comment type="subcellular location">
    <subcellularLocation>
        <location evidence="1">Membrane</location>
        <topology evidence="1">Multi-pass membrane protein</topology>
    </subcellularLocation>
</comment>
<keyword evidence="8" id="KW-1185">Reference proteome</keyword>
<sequence length="308" mass="34369">MKKMITKTKIKVLRYKITVITSILVGNAIGVCIPILEKRIPALHLEKNVFFGIKTFAVEMILTTGFIHVLLDFFESLTSPCLSVNPWTNFPFIDFVEMLSVVGTLMVATFATTYKKAQPSVGKHEDDVDTHASHGLAHGSSSSDEEMTIIHCVISYVILVSPSIVAHSVIIGISLGASDSLKTIRPLVATLTFRQFFEEMGLARCIVKVYSIKFNILTFSCPLTTPIGITIISKVYNEYNFMVMVVEGIFNASIAKILIYMALVDLLDADLMNPNDTTKNKHPKKCMSFKIHLTIIKHLKQVYPKKHL</sequence>
<feature type="transmembrane region" description="Helical" evidence="6">
    <location>
        <begin position="12"/>
        <end position="36"/>
    </location>
</feature>
<feature type="transmembrane region" description="Helical" evidence="6">
    <location>
        <begin position="56"/>
        <end position="74"/>
    </location>
</feature>
<dbReference type="AlphaFoldDB" id="A0AA39AE46"/>
<feature type="region of interest" description="Disordered" evidence="5">
    <location>
        <begin position="121"/>
        <end position="141"/>
    </location>
</feature>
<dbReference type="InterPro" id="IPR003689">
    <property type="entry name" value="ZIP"/>
</dbReference>
<evidence type="ECO:0000256" key="5">
    <source>
        <dbReference type="SAM" id="MobiDB-lite"/>
    </source>
</evidence>
<feature type="compositionally biased region" description="Basic and acidic residues" evidence="5">
    <location>
        <begin position="122"/>
        <end position="132"/>
    </location>
</feature>
<keyword evidence="2 6" id="KW-0812">Transmembrane</keyword>
<reference evidence="7 8" key="1">
    <citation type="journal article" date="2023" name="BMC Biotechnol.">
        <title>Vitis rotundifolia cv Carlos genome sequencing.</title>
        <authorList>
            <person name="Huff M."/>
            <person name="Hulse-Kemp A."/>
            <person name="Scheffler B."/>
            <person name="Youngblood R."/>
            <person name="Simpson S."/>
            <person name="Babiker E."/>
            <person name="Staton M."/>
        </authorList>
    </citation>
    <scope>NUCLEOTIDE SEQUENCE [LARGE SCALE GENOMIC DNA]</scope>
    <source>
        <tissue evidence="7">Leaf</tissue>
    </source>
</reference>
<feature type="transmembrane region" description="Helical" evidence="6">
    <location>
        <begin position="148"/>
        <end position="175"/>
    </location>
</feature>
<dbReference type="EMBL" id="JARBHA010000003">
    <property type="protein sequence ID" value="KAJ9705945.1"/>
    <property type="molecule type" value="Genomic_DNA"/>
</dbReference>
<dbReference type="Pfam" id="PF02535">
    <property type="entry name" value="Zip"/>
    <property type="match status" value="1"/>
</dbReference>
<dbReference type="Proteomes" id="UP001168098">
    <property type="component" value="Unassembled WGS sequence"/>
</dbReference>
<keyword evidence="4 6" id="KW-0472">Membrane</keyword>
<name>A0AA39AE46_VITRO</name>
<keyword evidence="3 6" id="KW-1133">Transmembrane helix</keyword>
<dbReference type="PANTHER" id="PTHR11040:SF35">
    <property type="entry name" value="ZINC TRANSPORTER 5"/>
    <property type="match status" value="1"/>
</dbReference>
<evidence type="ECO:0000313" key="8">
    <source>
        <dbReference type="Proteomes" id="UP001168098"/>
    </source>
</evidence>
<evidence type="ECO:0000256" key="4">
    <source>
        <dbReference type="ARBA" id="ARBA00023136"/>
    </source>
</evidence>
<feature type="transmembrane region" description="Helical" evidence="6">
    <location>
        <begin position="95"/>
        <end position="114"/>
    </location>
</feature>
<organism evidence="7 8">
    <name type="scientific">Vitis rotundifolia</name>
    <name type="common">Muscadine grape</name>
    <dbReference type="NCBI Taxonomy" id="103349"/>
    <lineage>
        <taxon>Eukaryota</taxon>
        <taxon>Viridiplantae</taxon>
        <taxon>Streptophyta</taxon>
        <taxon>Embryophyta</taxon>
        <taxon>Tracheophyta</taxon>
        <taxon>Spermatophyta</taxon>
        <taxon>Magnoliopsida</taxon>
        <taxon>eudicotyledons</taxon>
        <taxon>Gunneridae</taxon>
        <taxon>Pentapetalae</taxon>
        <taxon>rosids</taxon>
        <taxon>Vitales</taxon>
        <taxon>Vitaceae</taxon>
        <taxon>Viteae</taxon>
        <taxon>Vitis</taxon>
    </lineage>
</organism>
<gene>
    <name evidence="7" type="ORF">PVL29_003857</name>
</gene>
<dbReference type="GO" id="GO:0005385">
    <property type="term" value="F:zinc ion transmembrane transporter activity"/>
    <property type="evidence" value="ECO:0007669"/>
    <property type="project" value="TreeGrafter"/>
</dbReference>
<evidence type="ECO:0000256" key="1">
    <source>
        <dbReference type="ARBA" id="ARBA00004141"/>
    </source>
</evidence>
<evidence type="ECO:0000256" key="6">
    <source>
        <dbReference type="SAM" id="Phobius"/>
    </source>
</evidence>
<feature type="transmembrane region" description="Helical" evidence="6">
    <location>
        <begin position="214"/>
        <end position="233"/>
    </location>
</feature>
<proteinExistence type="predicted"/>
<evidence type="ECO:0000256" key="2">
    <source>
        <dbReference type="ARBA" id="ARBA00022692"/>
    </source>
</evidence>